<dbReference type="Proteomes" id="UP000694501">
    <property type="component" value="Unassembled WGS sequence"/>
</dbReference>
<dbReference type="SMART" id="SM00960">
    <property type="entry name" value="Robl_LC7"/>
    <property type="match status" value="1"/>
</dbReference>
<dbReference type="AlphaFoldDB" id="A0A949JCN2"/>
<evidence type="ECO:0000313" key="2">
    <source>
        <dbReference type="EMBL" id="MBU7597587.1"/>
    </source>
</evidence>
<dbReference type="SUPFAM" id="SSF103196">
    <property type="entry name" value="Roadblock/LC7 domain"/>
    <property type="match status" value="1"/>
</dbReference>
<dbReference type="Gene3D" id="3.30.450.30">
    <property type="entry name" value="Dynein light chain 2a, cytoplasmic"/>
    <property type="match status" value="1"/>
</dbReference>
<dbReference type="PANTHER" id="PTHR36222:SF1">
    <property type="entry name" value="SERINE PROTEASE INHIBITOR RV3364C"/>
    <property type="match status" value="1"/>
</dbReference>
<feature type="domain" description="Roadblock/LAMTOR2" evidence="1">
    <location>
        <begin position="6"/>
        <end position="98"/>
    </location>
</feature>
<proteinExistence type="predicted"/>
<organism evidence="2 3">
    <name type="scientific">Streptomyces tardus</name>
    <dbReference type="NCBI Taxonomy" id="2780544"/>
    <lineage>
        <taxon>Bacteria</taxon>
        <taxon>Bacillati</taxon>
        <taxon>Actinomycetota</taxon>
        <taxon>Actinomycetes</taxon>
        <taxon>Kitasatosporales</taxon>
        <taxon>Streptomycetaceae</taxon>
        <taxon>Streptomyces</taxon>
    </lineage>
</organism>
<sequence>MTKDMSWVLEPLLVLPGVVHAVVLSSDGMVQGASPDLTREAGEGASAMMSALQGAGRAVAAAFSGNDAVKLQQVVVDTDSGFVFAVPAGQNSVLAVFADRKVDMGVVAHHMQIQVATLGRKVMHSEPRDIGSDA</sequence>
<dbReference type="Pfam" id="PF03259">
    <property type="entry name" value="Robl_LC7"/>
    <property type="match status" value="1"/>
</dbReference>
<evidence type="ECO:0000313" key="3">
    <source>
        <dbReference type="Proteomes" id="UP000694501"/>
    </source>
</evidence>
<dbReference type="PANTHER" id="PTHR36222">
    <property type="entry name" value="SERINE PROTEASE INHIBITOR RV3364C"/>
    <property type="match status" value="1"/>
</dbReference>
<protein>
    <submittedName>
        <fullName evidence="2">Roadblock/LC7 domain-containing protein</fullName>
    </submittedName>
</protein>
<keyword evidence="3" id="KW-1185">Reference proteome</keyword>
<comment type="caution">
    <text evidence="2">The sequence shown here is derived from an EMBL/GenBank/DDBJ whole genome shotgun (WGS) entry which is preliminary data.</text>
</comment>
<evidence type="ECO:0000259" key="1">
    <source>
        <dbReference type="SMART" id="SM00960"/>
    </source>
</evidence>
<dbReference type="InterPro" id="IPR004942">
    <property type="entry name" value="Roadblock/LAMTOR2_dom"/>
</dbReference>
<accession>A0A949JCN2</accession>
<dbReference type="InterPro" id="IPR053141">
    <property type="entry name" value="Mycobact_SerProt_Inhib_Rv3364c"/>
</dbReference>
<reference evidence="2" key="1">
    <citation type="submission" date="2021-06" db="EMBL/GenBank/DDBJ databases">
        <title>Sequencing of actinobacteria type strains.</title>
        <authorList>
            <person name="Nguyen G.-S."/>
            <person name="Wentzel A."/>
        </authorList>
    </citation>
    <scope>NUCLEOTIDE SEQUENCE</scope>
    <source>
        <strain evidence="2">P38-E01</strain>
    </source>
</reference>
<dbReference type="EMBL" id="JAELVF020000001">
    <property type="protein sequence ID" value="MBU7597587.1"/>
    <property type="molecule type" value="Genomic_DNA"/>
</dbReference>
<name>A0A949JCN2_9ACTN</name>
<gene>
    <name evidence="2" type="ORF">JGS22_008120</name>
</gene>